<keyword evidence="2" id="KW-0472">Membrane</keyword>
<evidence type="ECO:0000313" key="3">
    <source>
        <dbReference type="EMBL" id="CDP05631.1"/>
    </source>
</evidence>
<sequence length="156" mass="16791">MAPSSRHEPKLTSAMNHRHRPPEPAPVASLPSPINNQLVVQIFKKTTRLSIPPPFTFIFLISLVFAFYFNVEKGPATSSLPSTATLLSSPSSPISTYLATNNTTAAATLTISAAVMTPLTKTSSWVIPIKPAPSSTFVILSNFNPNLVFFARPHCG</sequence>
<evidence type="ECO:0000256" key="1">
    <source>
        <dbReference type="SAM" id="MobiDB-lite"/>
    </source>
</evidence>
<organism evidence="3 4">
    <name type="scientific">Coffea canephora</name>
    <name type="common">Robusta coffee</name>
    <dbReference type="NCBI Taxonomy" id="49390"/>
    <lineage>
        <taxon>Eukaryota</taxon>
        <taxon>Viridiplantae</taxon>
        <taxon>Streptophyta</taxon>
        <taxon>Embryophyta</taxon>
        <taxon>Tracheophyta</taxon>
        <taxon>Spermatophyta</taxon>
        <taxon>Magnoliopsida</taxon>
        <taxon>eudicotyledons</taxon>
        <taxon>Gunneridae</taxon>
        <taxon>Pentapetalae</taxon>
        <taxon>asterids</taxon>
        <taxon>lamiids</taxon>
        <taxon>Gentianales</taxon>
        <taxon>Rubiaceae</taxon>
        <taxon>Ixoroideae</taxon>
        <taxon>Gardenieae complex</taxon>
        <taxon>Bertiereae - Coffeeae clade</taxon>
        <taxon>Coffeeae</taxon>
        <taxon>Coffea</taxon>
    </lineage>
</organism>
<keyword evidence="2" id="KW-1133">Transmembrane helix</keyword>
<evidence type="ECO:0000256" key="2">
    <source>
        <dbReference type="SAM" id="Phobius"/>
    </source>
</evidence>
<proteinExistence type="predicted"/>
<feature type="region of interest" description="Disordered" evidence="1">
    <location>
        <begin position="1"/>
        <end position="30"/>
    </location>
</feature>
<keyword evidence="4" id="KW-1185">Reference proteome</keyword>
<dbReference type="EMBL" id="HG739101">
    <property type="protein sequence ID" value="CDP05631.1"/>
    <property type="molecule type" value="Genomic_DNA"/>
</dbReference>
<dbReference type="AlphaFoldDB" id="A0A068UAX0"/>
<dbReference type="Proteomes" id="UP000295252">
    <property type="component" value="Chromosome XI"/>
</dbReference>
<accession>A0A068UAX0</accession>
<protein>
    <submittedName>
        <fullName evidence="3">Uncharacterized protein</fullName>
    </submittedName>
</protein>
<name>A0A068UAX0_COFCA</name>
<feature type="transmembrane region" description="Helical" evidence="2">
    <location>
        <begin position="51"/>
        <end position="69"/>
    </location>
</feature>
<evidence type="ECO:0000313" key="4">
    <source>
        <dbReference type="Proteomes" id="UP000295252"/>
    </source>
</evidence>
<dbReference type="Gramene" id="CDP05631">
    <property type="protein sequence ID" value="CDP05631"/>
    <property type="gene ID" value="GSCOC_T00020792001"/>
</dbReference>
<reference evidence="4" key="1">
    <citation type="journal article" date="2014" name="Science">
        <title>The coffee genome provides insight into the convergent evolution of caffeine biosynthesis.</title>
        <authorList>
            <person name="Denoeud F."/>
            <person name="Carretero-Paulet L."/>
            <person name="Dereeper A."/>
            <person name="Droc G."/>
            <person name="Guyot R."/>
            <person name="Pietrella M."/>
            <person name="Zheng C."/>
            <person name="Alberti A."/>
            <person name="Anthony F."/>
            <person name="Aprea G."/>
            <person name="Aury J.M."/>
            <person name="Bento P."/>
            <person name="Bernard M."/>
            <person name="Bocs S."/>
            <person name="Campa C."/>
            <person name="Cenci A."/>
            <person name="Combes M.C."/>
            <person name="Crouzillat D."/>
            <person name="Da Silva C."/>
            <person name="Daddiego L."/>
            <person name="De Bellis F."/>
            <person name="Dussert S."/>
            <person name="Garsmeur O."/>
            <person name="Gayraud T."/>
            <person name="Guignon V."/>
            <person name="Jahn K."/>
            <person name="Jamilloux V."/>
            <person name="Joet T."/>
            <person name="Labadie K."/>
            <person name="Lan T."/>
            <person name="Leclercq J."/>
            <person name="Lepelley M."/>
            <person name="Leroy T."/>
            <person name="Li L.T."/>
            <person name="Librado P."/>
            <person name="Lopez L."/>
            <person name="Munoz A."/>
            <person name="Noel B."/>
            <person name="Pallavicini A."/>
            <person name="Perrotta G."/>
            <person name="Poncet V."/>
            <person name="Pot D."/>
            <person name="Priyono X."/>
            <person name="Rigoreau M."/>
            <person name="Rouard M."/>
            <person name="Rozas J."/>
            <person name="Tranchant-Dubreuil C."/>
            <person name="VanBuren R."/>
            <person name="Zhang Q."/>
            <person name="Andrade A.C."/>
            <person name="Argout X."/>
            <person name="Bertrand B."/>
            <person name="de Kochko A."/>
            <person name="Graziosi G."/>
            <person name="Henry R.J."/>
            <person name="Jayarama X."/>
            <person name="Ming R."/>
            <person name="Nagai C."/>
            <person name="Rounsley S."/>
            <person name="Sankoff D."/>
            <person name="Giuliano G."/>
            <person name="Albert V.A."/>
            <person name="Wincker P."/>
            <person name="Lashermes P."/>
        </authorList>
    </citation>
    <scope>NUCLEOTIDE SEQUENCE [LARGE SCALE GENOMIC DNA]</scope>
    <source>
        <strain evidence="4">cv. DH200-94</strain>
    </source>
</reference>
<keyword evidence="2" id="KW-0812">Transmembrane</keyword>
<gene>
    <name evidence="3" type="ORF">GSCOC_T00020792001</name>
</gene>
<feature type="compositionally biased region" description="Basic and acidic residues" evidence="1">
    <location>
        <begin position="1"/>
        <end position="10"/>
    </location>
</feature>
<dbReference type="InParanoid" id="A0A068UAX0"/>